<protein>
    <recommendedName>
        <fullName evidence="3">ParB/Sulfiredoxin domain-containing protein</fullName>
    </recommendedName>
</protein>
<dbReference type="Proteomes" id="UP000503251">
    <property type="component" value="Chromosome"/>
</dbReference>
<dbReference type="EMBL" id="CP039543">
    <property type="protein sequence ID" value="QJT10213.1"/>
    <property type="molecule type" value="Genomic_DNA"/>
</dbReference>
<dbReference type="Gene3D" id="3.90.1530.30">
    <property type="match status" value="1"/>
</dbReference>
<evidence type="ECO:0000313" key="1">
    <source>
        <dbReference type="EMBL" id="QJT10213.1"/>
    </source>
</evidence>
<accession>A0ABX6NI30</accession>
<evidence type="ECO:0000313" key="2">
    <source>
        <dbReference type="Proteomes" id="UP000503251"/>
    </source>
</evidence>
<evidence type="ECO:0008006" key="3">
    <source>
        <dbReference type="Google" id="ProtNLM"/>
    </source>
</evidence>
<organism evidence="1 2">
    <name type="scientific">Oceanidesulfovibrio marinus</name>
    <dbReference type="NCBI Taxonomy" id="370038"/>
    <lineage>
        <taxon>Bacteria</taxon>
        <taxon>Pseudomonadati</taxon>
        <taxon>Thermodesulfobacteriota</taxon>
        <taxon>Desulfovibrionia</taxon>
        <taxon>Desulfovibrionales</taxon>
        <taxon>Desulfovibrionaceae</taxon>
        <taxon>Oceanidesulfovibrio</taxon>
    </lineage>
</organism>
<dbReference type="RefSeq" id="WP_171267808.1">
    <property type="nucleotide sequence ID" value="NZ_CP039543.1"/>
</dbReference>
<gene>
    <name evidence="1" type="ORF">E8L03_15305</name>
</gene>
<keyword evidence="2" id="KW-1185">Reference proteome</keyword>
<sequence length="375" mass="42013">MCAQCVDPIPPHQACLIDPDKLIFDLDNPRLSLQYEVSPGASEKDFILALKKSADPSELVLSIAANGYLAIEPMVVMGKGPNYKVLEGNRRLAAIKLLRNPALAEECRIQLPEIPAHKDLGLDEVLVFRVTTEDEARAFIGFKHINGPHKWDAVAKAKYAADWFDQGNISVEEISNRIGDSFDTVRKLLYGWKVLQQAKILGVFEMEDRHPTRKFHFSHLYVALTRSQVREYLGLSPSFTQAEIKDNPIPDDKKTELGNLCNWLYGSKKDNLKPLVVSQNPDVKNLANVLADKKALSLLETERDLSLAISVLTPDDVLFMKALYKAESEAKKASAHVHTYDGTQSLYDTALNLRNIATSICTNMKFKHDDPVQED</sequence>
<name>A0ABX6NI30_9BACT</name>
<reference evidence="1 2" key="1">
    <citation type="submission" date="2019-04" db="EMBL/GenBank/DDBJ databases">
        <title>Isolation and culture of sulfate reducing bacteria from the cold seep of the South China Sea.</title>
        <authorList>
            <person name="Sun C."/>
            <person name="Liu R."/>
        </authorList>
    </citation>
    <scope>NUCLEOTIDE SEQUENCE [LARGE SCALE GENOMIC DNA]</scope>
    <source>
        <strain evidence="1 2">CS1</strain>
    </source>
</reference>
<proteinExistence type="predicted"/>